<dbReference type="GO" id="GO:0046872">
    <property type="term" value="F:metal ion binding"/>
    <property type="evidence" value="ECO:0007669"/>
    <property type="project" value="UniProtKB-KW"/>
</dbReference>
<evidence type="ECO:0000256" key="1">
    <source>
        <dbReference type="ARBA" id="ARBA00022670"/>
    </source>
</evidence>
<evidence type="ECO:0000256" key="7">
    <source>
        <dbReference type="SAM" id="Phobius"/>
    </source>
</evidence>
<dbReference type="AlphaFoldDB" id="A0A0L8MU05"/>
<evidence type="ECO:0000313" key="9">
    <source>
        <dbReference type="EMBL" id="KOG53868.1"/>
    </source>
</evidence>
<reference evidence="10" key="1">
    <citation type="submission" date="2015-07" db="EMBL/GenBank/DDBJ databases">
        <authorList>
            <consortium name="Consortium for Microbial Forensics and Genomics (microFORGE)"/>
            <person name="Knight B.M."/>
            <person name="Roberts D.P."/>
            <person name="Lin D."/>
            <person name="Hari K."/>
            <person name="Fletcher J."/>
            <person name="Melcher U."/>
            <person name="Blagden T."/>
            <person name="Winegar R.A."/>
        </authorList>
    </citation>
    <scope>NUCLEOTIDE SEQUENCE [LARGE SCALE GENOMIC DNA]</scope>
    <source>
        <strain evidence="10">NRRL B-1447</strain>
    </source>
</reference>
<dbReference type="InterPro" id="IPR051156">
    <property type="entry name" value="Mito/Outer_Membr_Metalloprot"/>
</dbReference>
<dbReference type="EMBL" id="LGUV01000155">
    <property type="protein sequence ID" value="KOG53868.1"/>
    <property type="molecule type" value="Genomic_DNA"/>
</dbReference>
<proteinExistence type="inferred from homology"/>
<dbReference type="PANTHER" id="PTHR22726:SF1">
    <property type="entry name" value="METALLOENDOPEPTIDASE OMA1, MITOCHONDRIAL"/>
    <property type="match status" value="1"/>
</dbReference>
<evidence type="ECO:0000256" key="2">
    <source>
        <dbReference type="ARBA" id="ARBA00022723"/>
    </source>
</evidence>
<keyword evidence="3 6" id="KW-0378">Hydrolase</keyword>
<feature type="transmembrane region" description="Helical" evidence="7">
    <location>
        <begin position="34"/>
        <end position="59"/>
    </location>
</feature>
<accession>A0A0L8MU05</accession>
<keyword evidence="7" id="KW-1133">Transmembrane helix</keyword>
<evidence type="ECO:0000256" key="6">
    <source>
        <dbReference type="RuleBase" id="RU003983"/>
    </source>
</evidence>
<dbReference type="PATRIC" id="fig|1961.12.peg.3392"/>
<comment type="caution">
    <text evidence="9">The sequence shown here is derived from an EMBL/GenBank/DDBJ whole genome shotgun (WGS) entry which is preliminary data.</text>
</comment>
<keyword evidence="7" id="KW-0472">Membrane</keyword>
<protein>
    <recommendedName>
        <fullName evidence="8">Peptidase M48 domain-containing protein</fullName>
    </recommendedName>
</protein>
<keyword evidence="4 6" id="KW-0862">Zinc</keyword>
<evidence type="ECO:0000259" key="8">
    <source>
        <dbReference type="Pfam" id="PF01435"/>
    </source>
</evidence>
<feature type="domain" description="Peptidase M48" evidence="8">
    <location>
        <begin position="104"/>
        <end position="317"/>
    </location>
</feature>
<dbReference type="Gene3D" id="3.30.2010.10">
    <property type="entry name" value="Metalloproteases ('zincins'), catalytic domain"/>
    <property type="match status" value="1"/>
</dbReference>
<feature type="transmembrane region" description="Helical" evidence="7">
    <location>
        <begin position="211"/>
        <end position="229"/>
    </location>
</feature>
<keyword evidence="5 6" id="KW-0482">Metalloprotease</keyword>
<dbReference type="OrthoDB" id="3474767at2"/>
<dbReference type="PANTHER" id="PTHR22726">
    <property type="entry name" value="METALLOENDOPEPTIDASE OMA1"/>
    <property type="match status" value="1"/>
</dbReference>
<dbReference type="Pfam" id="PF01435">
    <property type="entry name" value="Peptidase_M48"/>
    <property type="match status" value="1"/>
</dbReference>
<keyword evidence="7" id="KW-0812">Transmembrane</keyword>
<sequence>MPDTPGPPDDLAYRNSPGTRVTYRARQRRTDHTVWLGLALHLPAFLLSSALVLAAAMALDAWLNVPVWLPVALWAASGGLAFHRPTERLLAHHVLHLHRPIPAEREVLATVWHEVTARAGVDGSRYELWIEDSDDLNALSAAGHIVAVTSRAVQELPTSRLAAVLAHELGHHVSGHAWSVLLGWWYALPGHLLWKALTWVKPRLIRTARTAPVTGWVLMVVLTGYLALVTLQATYGLPLLVLALPYLTAAVGRRAELRADIHAARLGFGQPLALLLQELLTDESGAPSASAAAPRAGLAARLLSHHPDHRTRLHHLQPYL</sequence>
<dbReference type="GO" id="GO:0051603">
    <property type="term" value="P:proteolysis involved in protein catabolic process"/>
    <property type="evidence" value="ECO:0007669"/>
    <property type="project" value="TreeGrafter"/>
</dbReference>
<keyword evidence="2" id="KW-0479">Metal-binding</keyword>
<dbReference type="Proteomes" id="UP000037084">
    <property type="component" value="Unassembled WGS sequence"/>
</dbReference>
<feature type="transmembrane region" description="Helical" evidence="7">
    <location>
        <begin position="65"/>
        <end position="82"/>
    </location>
</feature>
<evidence type="ECO:0000256" key="3">
    <source>
        <dbReference type="ARBA" id="ARBA00022801"/>
    </source>
</evidence>
<evidence type="ECO:0000313" key="10">
    <source>
        <dbReference type="Proteomes" id="UP000037084"/>
    </source>
</evidence>
<dbReference type="InterPro" id="IPR001915">
    <property type="entry name" value="Peptidase_M48"/>
</dbReference>
<evidence type="ECO:0000256" key="4">
    <source>
        <dbReference type="ARBA" id="ARBA00022833"/>
    </source>
</evidence>
<dbReference type="RefSeq" id="WP_053171244.1">
    <property type="nucleotide sequence ID" value="NZ_LGUV01000155.1"/>
</dbReference>
<name>A0A0L8MU05_STRVG</name>
<comment type="similarity">
    <text evidence="6">Belongs to the peptidase M48 family.</text>
</comment>
<dbReference type="GO" id="GO:0016020">
    <property type="term" value="C:membrane"/>
    <property type="evidence" value="ECO:0007669"/>
    <property type="project" value="TreeGrafter"/>
</dbReference>
<organism evidence="9 10">
    <name type="scientific">Streptomyces virginiae</name>
    <name type="common">Streptomyces cinnamonensis</name>
    <dbReference type="NCBI Taxonomy" id="1961"/>
    <lineage>
        <taxon>Bacteria</taxon>
        <taxon>Bacillati</taxon>
        <taxon>Actinomycetota</taxon>
        <taxon>Actinomycetes</taxon>
        <taxon>Kitasatosporales</taxon>
        <taxon>Streptomycetaceae</taxon>
        <taxon>Streptomyces</taxon>
    </lineage>
</organism>
<dbReference type="GO" id="GO:0004222">
    <property type="term" value="F:metalloendopeptidase activity"/>
    <property type="evidence" value="ECO:0007669"/>
    <property type="project" value="InterPro"/>
</dbReference>
<comment type="cofactor">
    <cofactor evidence="6">
        <name>Zn(2+)</name>
        <dbReference type="ChEBI" id="CHEBI:29105"/>
    </cofactor>
    <text evidence="6">Binds 1 zinc ion per subunit.</text>
</comment>
<keyword evidence="1 6" id="KW-0645">Protease</keyword>
<gene>
    <name evidence="9" type="ORF">ADK75_14710</name>
</gene>
<evidence type="ECO:0000256" key="5">
    <source>
        <dbReference type="ARBA" id="ARBA00023049"/>
    </source>
</evidence>